<evidence type="ECO:0000313" key="3">
    <source>
        <dbReference type="EMBL" id="MBB5867378.1"/>
    </source>
</evidence>
<proteinExistence type="predicted"/>
<keyword evidence="2" id="KW-0732">Signal</keyword>
<feature type="chain" id="PRO_5032503689" evidence="2">
    <location>
        <begin position="23"/>
        <end position="893"/>
    </location>
</feature>
<feature type="region of interest" description="Disordered" evidence="1">
    <location>
        <begin position="38"/>
        <end position="61"/>
    </location>
</feature>
<name>A0A841BJ77_9ACTN</name>
<sequence length="893" mass="97242">MKRKPIIAASLALLLLPLVAVAADLVVVPGRLKPSAEALDDDGGEVGAAGWRTSRDTEKAPAAAWPAPARNRLQLAAGQRKQAGKTPVWLKAAAASTVDVEVIDRAAVPANWRDGLLIRLDGSPGTADLTVDYAAFRGAAGGDWASRLRLWTVPSCALTTPSAAECRATPLATTNSPADSTASATVGLKSLVALSAGPSGSGGDFAASPMQPSSTWAAGSSAGDFTWNYPLRMSPSSGPLPAVALAYSSAGVDGRSEATNNQPSWAGEGFEYSPGFIERRYVPCAEDQANGGNNSQKTGDLCWRSDNATMSLNGSGGELVFETGQGWHNRKDDGSKIEKLTGSGNGDDNGEYWKVTTSDGVQYFFGRHSLPGQSTVTESALTVPVYGNHLNEPCRQASFAASSCVQAWRWNLDYVVDTFGNTMSYWYDKELNKYAKNNTDTDDVVYSRGSVLKRIDYGTYYRTLAEHGVNEISVTPVKQVLFGVADRCFTNCTSGGQPVKASWKDTPLDQDCSLTATECPGKYTPTFWSTKRLAVVTTQTWDTTKTTPAWQPVDSWTFTHSFPPTGDVTNAGIWLDSIVHTGLVGTAIAMPPVTFEPVAMPNRVLTPASTTNNWHRITNIITETGAKVHVDYSLPECTAANVVALQPHTNTMRCYPVLMPDYSANPNGSVLKTEWWHKYVVTHVTELDVPITGGQGATPKHTYYEYLDGPAWRYADDDGMSKPERRTWSQYRGYATVKTRTGDDPATQTLQVTKYMLGMHQDRANPAGALRSVTVPAQRGQRGRVRRGPVRRNGSGADRLQRRRDQAGLQDGQRPLEFGRDGVAHDRRADDQREVHRDADDLYRYRPGGGRGRRVADHQDHAGNGPDIRHRELVGKPRRHQRKQRREVHHPHL</sequence>
<reference evidence="3 4" key="1">
    <citation type="submission" date="2020-08" db="EMBL/GenBank/DDBJ databases">
        <title>Sequencing the genomes of 1000 actinobacteria strains.</title>
        <authorList>
            <person name="Klenk H.-P."/>
        </authorList>
    </citation>
    <scope>NUCLEOTIDE SEQUENCE [LARGE SCALE GENOMIC DNA]</scope>
    <source>
        <strain evidence="3 4">DSM 45362</strain>
    </source>
</reference>
<evidence type="ECO:0000256" key="2">
    <source>
        <dbReference type="SAM" id="SignalP"/>
    </source>
</evidence>
<feature type="region of interest" description="Disordered" evidence="1">
    <location>
        <begin position="765"/>
        <end position="893"/>
    </location>
</feature>
<dbReference type="AlphaFoldDB" id="A0A841BJ77"/>
<dbReference type="EMBL" id="JACHMN010000001">
    <property type="protein sequence ID" value="MBB5867378.1"/>
    <property type="molecule type" value="Genomic_DNA"/>
</dbReference>
<dbReference type="Proteomes" id="UP000587527">
    <property type="component" value="Unassembled WGS sequence"/>
</dbReference>
<keyword evidence="4" id="KW-1185">Reference proteome</keyword>
<feature type="compositionally biased region" description="Basic and acidic residues" evidence="1">
    <location>
        <begin position="854"/>
        <end position="875"/>
    </location>
</feature>
<evidence type="ECO:0000256" key="1">
    <source>
        <dbReference type="SAM" id="MobiDB-lite"/>
    </source>
</evidence>
<protein>
    <submittedName>
        <fullName evidence="3">Uncharacterized protein</fullName>
    </submittedName>
</protein>
<feature type="compositionally biased region" description="Basic and acidic residues" evidence="1">
    <location>
        <begin position="817"/>
        <end position="844"/>
    </location>
</feature>
<feature type="signal peptide" evidence="2">
    <location>
        <begin position="1"/>
        <end position="22"/>
    </location>
</feature>
<feature type="compositionally biased region" description="Basic residues" evidence="1">
    <location>
        <begin position="876"/>
        <end position="893"/>
    </location>
</feature>
<dbReference type="RefSeq" id="WP_246465809.1">
    <property type="nucleotide sequence ID" value="NZ_JACHMN010000001.1"/>
</dbReference>
<gene>
    <name evidence="3" type="ORF">F4553_000757</name>
</gene>
<feature type="compositionally biased region" description="Basic residues" evidence="1">
    <location>
        <begin position="781"/>
        <end position="790"/>
    </location>
</feature>
<organism evidence="3 4">
    <name type="scientific">Allocatelliglobosispora scoriae</name>
    <dbReference type="NCBI Taxonomy" id="643052"/>
    <lineage>
        <taxon>Bacteria</taxon>
        <taxon>Bacillati</taxon>
        <taxon>Actinomycetota</taxon>
        <taxon>Actinomycetes</taxon>
        <taxon>Micromonosporales</taxon>
        <taxon>Micromonosporaceae</taxon>
        <taxon>Allocatelliglobosispora</taxon>
    </lineage>
</organism>
<evidence type="ECO:0000313" key="4">
    <source>
        <dbReference type="Proteomes" id="UP000587527"/>
    </source>
</evidence>
<accession>A0A841BJ77</accession>
<comment type="caution">
    <text evidence="3">The sequence shown here is derived from an EMBL/GenBank/DDBJ whole genome shotgun (WGS) entry which is preliminary data.</text>
</comment>